<dbReference type="AlphaFoldDB" id="A0A1R3FYK1"/>
<evidence type="ECO:0000313" key="2">
    <source>
        <dbReference type="EMBL" id="OMO50909.1"/>
    </source>
</evidence>
<evidence type="ECO:0000256" key="1">
    <source>
        <dbReference type="SAM" id="MobiDB-lite"/>
    </source>
</evidence>
<comment type="caution">
    <text evidence="2">The sequence shown here is derived from an EMBL/GenBank/DDBJ whole genome shotgun (WGS) entry which is preliminary data.</text>
</comment>
<feature type="region of interest" description="Disordered" evidence="1">
    <location>
        <begin position="1"/>
        <end position="20"/>
    </location>
</feature>
<keyword evidence="3" id="KW-1185">Reference proteome</keyword>
<gene>
    <name evidence="2" type="ORF">CCACVL1_30151</name>
</gene>
<organism evidence="2 3">
    <name type="scientific">Corchorus capsularis</name>
    <name type="common">Jute</name>
    <dbReference type="NCBI Taxonomy" id="210143"/>
    <lineage>
        <taxon>Eukaryota</taxon>
        <taxon>Viridiplantae</taxon>
        <taxon>Streptophyta</taxon>
        <taxon>Embryophyta</taxon>
        <taxon>Tracheophyta</taxon>
        <taxon>Spermatophyta</taxon>
        <taxon>Magnoliopsida</taxon>
        <taxon>eudicotyledons</taxon>
        <taxon>Gunneridae</taxon>
        <taxon>Pentapetalae</taxon>
        <taxon>rosids</taxon>
        <taxon>malvids</taxon>
        <taxon>Malvales</taxon>
        <taxon>Malvaceae</taxon>
        <taxon>Grewioideae</taxon>
        <taxon>Apeibeae</taxon>
        <taxon>Corchorus</taxon>
    </lineage>
</organism>
<sequence length="20" mass="2015">MTVADGHVALPQPSLLTAPP</sequence>
<evidence type="ECO:0000313" key="3">
    <source>
        <dbReference type="Proteomes" id="UP000188268"/>
    </source>
</evidence>
<proteinExistence type="predicted"/>
<protein>
    <submittedName>
        <fullName evidence="2">Uncharacterized protein</fullName>
    </submittedName>
</protein>
<name>A0A1R3FYK1_COCAP</name>
<reference evidence="2 3" key="1">
    <citation type="submission" date="2013-09" db="EMBL/GenBank/DDBJ databases">
        <title>Corchorus capsularis genome sequencing.</title>
        <authorList>
            <person name="Alam M."/>
            <person name="Haque M.S."/>
            <person name="Islam M.S."/>
            <person name="Emdad E.M."/>
            <person name="Islam M.M."/>
            <person name="Ahmed B."/>
            <person name="Halim A."/>
            <person name="Hossen Q.M.M."/>
            <person name="Hossain M.Z."/>
            <person name="Ahmed R."/>
            <person name="Khan M.M."/>
            <person name="Islam R."/>
            <person name="Rashid M.M."/>
            <person name="Khan S.A."/>
            <person name="Rahman M.S."/>
            <person name="Alam M."/>
        </authorList>
    </citation>
    <scope>NUCLEOTIDE SEQUENCE [LARGE SCALE GENOMIC DNA]</scope>
    <source>
        <strain evidence="3">cv. CVL-1</strain>
        <tissue evidence="2">Whole seedling</tissue>
    </source>
</reference>
<accession>A0A1R3FYK1</accession>
<dbReference type="Gramene" id="OMO50909">
    <property type="protein sequence ID" value="OMO50909"/>
    <property type="gene ID" value="CCACVL1_30151"/>
</dbReference>
<dbReference type="Proteomes" id="UP000188268">
    <property type="component" value="Unassembled WGS sequence"/>
</dbReference>
<dbReference type="EMBL" id="AWWV01016010">
    <property type="protein sequence ID" value="OMO50909.1"/>
    <property type="molecule type" value="Genomic_DNA"/>
</dbReference>